<keyword evidence="1" id="KW-1133">Transmembrane helix</keyword>
<dbReference type="AlphaFoldDB" id="A0A8H7N9D4"/>
<organism evidence="2 3">
    <name type="scientific">Bionectria ochroleuca</name>
    <name type="common">Gliocladium roseum</name>
    <dbReference type="NCBI Taxonomy" id="29856"/>
    <lineage>
        <taxon>Eukaryota</taxon>
        <taxon>Fungi</taxon>
        <taxon>Dikarya</taxon>
        <taxon>Ascomycota</taxon>
        <taxon>Pezizomycotina</taxon>
        <taxon>Sordariomycetes</taxon>
        <taxon>Hypocreomycetidae</taxon>
        <taxon>Hypocreales</taxon>
        <taxon>Bionectriaceae</taxon>
        <taxon>Clonostachys</taxon>
    </lineage>
</organism>
<accession>A0A8H7N9D4</accession>
<evidence type="ECO:0000256" key="1">
    <source>
        <dbReference type="SAM" id="Phobius"/>
    </source>
</evidence>
<name>A0A8H7N9D4_BIOOC</name>
<reference evidence="2" key="1">
    <citation type="submission" date="2020-10" db="EMBL/GenBank/DDBJ databases">
        <title>High-Quality Genome Resource of Clonostachys rosea strain S41 by Oxford Nanopore Long-Read Sequencing.</title>
        <authorList>
            <person name="Wang H."/>
        </authorList>
    </citation>
    <scope>NUCLEOTIDE SEQUENCE</scope>
    <source>
        <strain evidence="2">S41</strain>
    </source>
</reference>
<evidence type="ECO:0000313" key="2">
    <source>
        <dbReference type="EMBL" id="KAF9751617.1"/>
    </source>
</evidence>
<evidence type="ECO:0000313" key="3">
    <source>
        <dbReference type="Proteomes" id="UP000616885"/>
    </source>
</evidence>
<sequence length="111" mass="13083">MTLVGKKTGCWVLWGFPFERHATFALELDWTGIMGIPTPSPPSKNETKKRLKYWKEKERLLRRDWAQRSLNKAGKRSQDQICVLFFLFFLLTYLLQASLIFCFPSSTIIMY</sequence>
<dbReference type="Proteomes" id="UP000616885">
    <property type="component" value="Unassembled WGS sequence"/>
</dbReference>
<gene>
    <name evidence="2" type="ORF">IM811_013411</name>
</gene>
<keyword evidence="1" id="KW-0812">Transmembrane</keyword>
<keyword evidence="1" id="KW-0472">Membrane</keyword>
<proteinExistence type="predicted"/>
<feature type="transmembrane region" description="Helical" evidence="1">
    <location>
        <begin position="81"/>
        <end position="101"/>
    </location>
</feature>
<comment type="caution">
    <text evidence="2">The sequence shown here is derived from an EMBL/GenBank/DDBJ whole genome shotgun (WGS) entry which is preliminary data.</text>
</comment>
<dbReference type="EMBL" id="JADCTT010000005">
    <property type="protein sequence ID" value="KAF9751617.1"/>
    <property type="molecule type" value="Genomic_DNA"/>
</dbReference>
<protein>
    <submittedName>
        <fullName evidence="2">Uncharacterized protein</fullName>
    </submittedName>
</protein>